<organism evidence="4 6">
    <name type="scientific">Mycoplasmopsis bovigenitalium</name>
    <dbReference type="NCBI Taxonomy" id="2112"/>
    <lineage>
        <taxon>Bacteria</taxon>
        <taxon>Bacillati</taxon>
        <taxon>Mycoplasmatota</taxon>
        <taxon>Mycoplasmoidales</taxon>
        <taxon>Metamycoplasmataceae</taxon>
        <taxon>Mycoplasmopsis</taxon>
    </lineage>
</organism>
<dbReference type="InterPro" id="IPR012340">
    <property type="entry name" value="NA-bd_OB-fold"/>
</dbReference>
<dbReference type="Proteomes" id="UP000290942">
    <property type="component" value="Chromosome"/>
</dbReference>
<dbReference type="AlphaFoldDB" id="A0A449A8M1"/>
<evidence type="ECO:0000256" key="2">
    <source>
        <dbReference type="PIRNR" id="PIRNR002070"/>
    </source>
</evidence>
<dbReference type="GO" id="GO:0006260">
    <property type="term" value="P:DNA replication"/>
    <property type="evidence" value="ECO:0007669"/>
    <property type="project" value="InterPro"/>
</dbReference>
<dbReference type="CDD" id="cd04496">
    <property type="entry name" value="SSB_OBF"/>
    <property type="match status" value="1"/>
</dbReference>
<sequence length="140" mass="16350">MNKVLLTGRIASDTLKEHRKENSLWVRFNLAVIDQGINKVKFIDINLFNKVAENYLKYCKKGDLIEVIGKIDTSYYIAKDTQKKKYKLDVIGQQITFLAKSHKQKENKETSENNETQESEYVFPIDKEELNVNIFGEENE</sequence>
<dbReference type="InterPro" id="IPR000424">
    <property type="entry name" value="Primosome_PriB/ssb"/>
</dbReference>
<dbReference type="PANTHER" id="PTHR10302:SF27">
    <property type="entry name" value="SINGLE-STRANDED DNA-BINDING PROTEIN"/>
    <property type="match status" value="1"/>
</dbReference>
<evidence type="ECO:0000313" key="4">
    <source>
        <dbReference type="EMBL" id="VEU60598.1"/>
    </source>
</evidence>
<dbReference type="EMBL" id="LR214970">
    <property type="protein sequence ID" value="VEU60737.1"/>
    <property type="molecule type" value="Genomic_DNA"/>
</dbReference>
<reference evidence="4 6" key="1">
    <citation type="submission" date="2019-01" db="EMBL/GenBank/DDBJ databases">
        <authorList>
            <consortium name="Pathogen Informatics"/>
        </authorList>
    </citation>
    <scope>NUCLEOTIDE SEQUENCE [LARGE SCALE GENOMIC DNA]</scope>
    <source>
        <strain evidence="4 6">NCTC10122</strain>
    </source>
</reference>
<dbReference type="GO" id="GO:0009295">
    <property type="term" value="C:nucleoid"/>
    <property type="evidence" value="ECO:0007669"/>
    <property type="project" value="TreeGrafter"/>
</dbReference>
<dbReference type="PROSITE" id="PS50935">
    <property type="entry name" value="SSB"/>
    <property type="match status" value="1"/>
</dbReference>
<protein>
    <recommendedName>
        <fullName evidence="2">Single-stranded DNA-binding protein</fullName>
    </recommendedName>
</protein>
<dbReference type="EMBL" id="LR214970">
    <property type="protein sequence ID" value="VEU60598.1"/>
    <property type="molecule type" value="Genomic_DNA"/>
</dbReference>
<gene>
    <name evidence="4" type="primary">ssbB_1</name>
    <name evidence="5" type="synonym">ssbB_2</name>
    <name evidence="4" type="ORF">NCTC10122_00194</name>
    <name evidence="5" type="ORF">NCTC10122_00337</name>
</gene>
<evidence type="ECO:0000256" key="1">
    <source>
        <dbReference type="ARBA" id="ARBA00023125"/>
    </source>
</evidence>
<evidence type="ECO:0000313" key="6">
    <source>
        <dbReference type="Proteomes" id="UP000290942"/>
    </source>
</evidence>
<proteinExistence type="predicted"/>
<name>A0A449A8M1_9BACT</name>
<evidence type="ECO:0000313" key="5">
    <source>
        <dbReference type="EMBL" id="VEU60737.1"/>
    </source>
</evidence>
<keyword evidence="1 2" id="KW-0238">DNA-binding</keyword>
<dbReference type="Pfam" id="PF00436">
    <property type="entry name" value="SSB"/>
    <property type="match status" value="1"/>
</dbReference>
<dbReference type="Gene3D" id="2.40.50.140">
    <property type="entry name" value="Nucleic acid-binding proteins"/>
    <property type="match status" value="1"/>
</dbReference>
<dbReference type="InterPro" id="IPR011344">
    <property type="entry name" value="ssDNA-bd"/>
</dbReference>
<dbReference type="PANTHER" id="PTHR10302">
    <property type="entry name" value="SINGLE-STRANDED DNA-BINDING PROTEIN"/>
    <property type="match status" value="1"/>
</dbReference>
<dbReference type="RefSeq" id="WP_129687534.1">
    <property type="nucleotide sequence ID" value="NZ_LR214970.1"/>
</dbReference>
<dbReference type="GO" id="GO:0003697">
    <property type="term" value="F:single-stranded DNA binding"/>
    <property type="evidence" value="ECO:0007669"/>
    <property type="project" value="InterPro"/>
</dbReference>
<dbReference type="SUPFAM" id="SSF50249">
    <property type="entry name" value="Nucleic acid-binding proteins"/>
    <property type="match status" value="1"/>
</dbReference>
<dbReference type="PIRSF" id="PIRSF002070">
    <property type="entry name" value="SSB"/>
    <property type="match status" value="1"/>
</dbReference>
<evidence type="ECO:0000256" key="3">
    <source>
        <dbReference type="SAM" id="MobiDB-lite"/>
    </source>
</evidence>
<accession>A0A449A8M1</accession>
<feature type="region of interest" description="Disordered" evidence="3">
    <location>
        <begin position="101"/>
        <end position="120"/>
    </location>
</feature>